<protein>
    <recommendedName>
        <fullName evidence="3">Chromo domain-containing protein</fullName>
    </recommendedName>
</protein>
<dbReference type="InterPro" id="IPR023780">
    <property type="entry name" value="Chromo_domain"/>
</dbReference>
<dbReference type="GO" id="GO:0006338">
    <property type="term" value="P:chromatin remodeling"/>
    <property type="evidence" value="ECO:0007669"/>
    <property type="project" value="UniProtKB-ARBA"/>
</dbReference>
<dbReference type="EMBL" id="AVOT02088385">
    <property type="protein sequence ID" value="MBW0571550.1"/>
    <property type="molecule type" value="Genomic_DNA"/>
</dbReference>
<accession>A0A9Q3PSC5</accession>
<keyword evidence="2" id="KW-0539">Nucleus</keyword>
<organism evidence="4 5">
    <name type="scientific">Austropuccinia psidii MF-1</name>
    <dbReference type="NCBI Taxonomy" id="1389203"/>
    <lineage>
        <taxon>Eukaryota</taxon>
        <taxon>Fungi</taxon>
        <taxon>Dikarya</taxon>
        <taxon>Basidiomycota</taxon>
        <taxon>Pucciniomycotina</taxon>
        <taxon>Pucciniomycetes</taxon>
        <taxon>Pucciniales</taxon>
        <taxon>Sphaerophragmiaceae</taxon>
        <taxon>Austropuccinia</taxon>
    </lineage>
</organism>
<gene>
    <name evidence="4" type="ORF">O181_111265</name>
</gene>
<dbReference type="InterPro" id="IPR051219">
    <property type="entry name" value="Heterochromatin_chromo-domain"/>
</dbReference>
<name>A0A9Q3PSC5_9BASI</name>
<dbReference type="PROSITE" id="PS50013">
    <property type="entry name" value="CHROMO_2"/>
    <property type="match status" value="1"/>
</dbReference>
<dbReference type="Proteomes" id="UP000765509">
    <property type="component" value="Unassembled WGS sequence"/>
</dbReference>
<dbReference type="CDD" id="cd00024">
    <property type="entry name" value="CD_CSD"/>
    <property type="match status" value="1"/>
</dbReference>
<comment type="subcellular location">
    <subcellularLocation>
        <location evidence="1">Nucleus</location>
    </subcellularLocation>
</comment>
<evidence type="ECO:0000259" key="3">
    <source>
        <dbReference type="PROSITE" id="PS50013"/>
    </source>
</evidence>
<dbReference type="OrthoDB" id="2630497at2759"/>
<sequence>MVGSFSNFEESQYSCLPPQWKSIHPVFHISLLEPVKTSAIPNQNQEPPPSIIIEEEEELGVSKILDSKLRRRKLWYLVEWKGFSQDSERSTWESAENPKNCPELVKDFHSLYPDKQGPNSSKYCIFMPQRITLLHWCCGNSNLGPSWGQLANLAPSGALWHFAISLFPGLLSPQAISCHHWPPWPILISPTVTGALLNEEGLALREQTYLWRAQKKYSNDKSNG</sequence>
<dbReference type="InterPro" id="IPR000953">
    <property type="entry name" value="Chromo/chromo_shadow_dom"/>
</dbReference>
<evidence type="ECO:0000256" key="2">
    <source>
        <dbReference type="ARBA" id="ARBA00023242"/>
    </source>
</evidence>
<dbReference type="InterPro" id="IPR016197">
    <property type="entry name" value="Chromo-like_dom_sf"/>
</dbReference>
<evidence type="ECO:0000313" key="4">
    <source>
        <dbReference type="EMBL" id="MBW0571550.1"/>
    </source>
</evidence>
<dbReference type="Pfam" id="PF00385">
    <property type="entry name" value="Chromo"/>
    <property type="match status" value="1"/>
</dbReference>
<dbReference type="SUPFAM" id="SSF54160">
    <property type="entry name" value="Chromo domain-like"/>
    <property type="match status" value="1"/>
</dbReference>
<comment type="caution">
    <text evidence="4">The sequence shown here is derived from an EMBL/GenBank/DDBJ whole genome shotgun (WGS) entry which is preliminary data.</text>
</comment>
<dbReference type="SMART" id="SM00298">
    <property type="entry name" value="CHROMO"/>
    <property type="match status" value="1"/>
</dbReference>
<evidence type="ECO:0000256" key="1">
    <source>
        <dbReference type="ARBA" id="ARBA00004123"/>
    </source>
</evidence>
<keyword evidence="5" id="KW-1185">Reference proteome</keyword>
<dbReference type="GO" id="GO:0005634">
    <property type="term" value="C:nucleus"/>
    <property type="evidence" value="ECO:0007669"/>
    <property type="project" value="UniProtKB-SubCell"/>
</dbReference>
<reference evidence="4" key="1">
    <citation type="submission" date="2021-03" db="EMBL/GenBank/DDBJ databases">
        <title>Draft genome sequence of rust myrtle Austropuccinia psidii MF-1, a brazilian biotype.</title>
        <authorList>
            <person name="Quecine M.C."/>
            <person name="Pachon D.M.R."/>
            <person name="Bonatelli M.L."/>
            <person name="Correr F.H."/>
            <person name="Franceschini L.M."/>
            <person name="Leite T.F."/>
            <person name="Margarido G.R.A."/>
            <person name="Almeida C.A."/>
            <person name="Ferrarezi J.A."/>
            <person name="Labate C.A."/>
        </authorList>
    </citation>
    <scope>NUCLEOTIDE SEQUENCE</scope>
    <source>
        <strain evidence="4">MF-1</strain>
    </source>
</reference>
<dbReference type="PANTHER" id="PTHR22812">
    <property type="entry name" value="CHROMOBOX PROTEIN"/>
    <property type="match status" value="1"/>
</dbReference>
<proteinExistence type="predicted"/>
<evidence type="ECO:0000313" key="5">
    <source>
        <dbReference type="Proteomes" id="UP000765509"/>
    </source>
</evidence>
<dbReference type="AlphaFoldDB" id="A0A9Q3PSC5"/>
<dbReference type="Gene3D" id="2.40.50.40">
    <property type="match status" value="1"/>
</dbReference>
<feature type="domain" description="Chromo" evidence="3">
    <location>
        <begin position="59"/>
        <end position="120"/>
    </location>
</feature>
<feature type="non-terminal residue" evidence="4">
    <location>
        <position position="1"/>
    </location>
</feature>